<keyword evidence="1 3" id="KW-0103">Bromodomain</keyword>
<sequence length="1135" mass="127468">MATPVHPSDQNPSSMNRSSLARPSIPDAKAAPEISDLYKDCLSAYDKTRDALVSSTYGHATESKFDRDGLIVSLQEARSRFEVWAQNIAAFQPSRLRTSLDYRLREAAGIRKRIVTILQELQDSLSGALPIISGGKSNETWKAGSFSDCESDDETNSQDSKEVVRTSELDELFSAIHNSNAHLMKLSTVIRSSPACDDYLKAASRYPTYFNSRDDIGHVKEKHGKLDRCPDWLVERLGKAITRRRQYLKYREDHHGKLSKDREEVPKEVPISVDSSTDPIIVDPTKATSFIETRIITERPPEDDTGSLDSLTSYDATSIGDEDTHANLTVPQHPTMAFEGVPFKFGEPFQCPYCYTEQVVKDRAAWKKHVFRDLKPYVCTFKECNLRMFRKRAEWFFHEIQNHRRQWTCEHCEQTPCTTKDEFIKHVSAKHGIDYTGSQLEGLIYQSEEPIDKFNGSACHLCDEWGENMQGPEKDSKRLVLHDEKTVEPYGTFEQFRSHLGRHMEQLALFALPRNDGDEMEDQSSGEEEDDVQSKSASAGTATLEAKVKEDLSPPSNDRTRLASLLQAMQKHPSSWPFLSPISKDEVPDYYDVIQEAMDLGTMDQRLAAGNYAMPEPFFQDAMLIFDNCRKYNNETTPYAKSANKLEEYMWAQVREVADWSHLEPRFRKTSSGEQEAGIPILTETSRDLMREFIRNNNIKDQHLIELDHERMNLSKEIYDLETSLMASVPGDSLSTAVGVEEHIPQKKAELEIATTKYNAYLDKLYHESTLKETVELEELGSRERGAVQTSVHPDISPQEDQTTPVSYPDISSHDEQSGSGQHPDIFQYDKQAEDITGVHGTPLKDSPVVSDDVVEFVLEFVREYRGVRSSQSANDSLEKAARERHPDIIKLLLESGPGINQKGRFKRTALSVAASKGYEDIVRLLLQNGADINEADRGFGSALIVAALYGHEHIIKLLLKNGADINQADGRFGNALAAAAYNRHEHIIKLLLENGADITQADGRFGNALAAAAYNRHEHIIKFLLENGADVNQADEAFGSALTAAAYRGRTDALEMLYKQPPLKGISMLSNYYLKTEPKAVRGVQSMKAEGLTELFPLKFQSPTLVGQRATVNGANGKRTTFPLSKIMAATGKQ</sequence>
<dbReference type="OrthoDB" id="6133115at2759"/>
<dbReference type="InterPro" id="IPR002110">
    <property type="entry name" value="Ankyrin_rpt"/>
</dbReference>
<dbReference type="Gene3D" id="1.20.920.10">
    <property type="entry name" value="Bromodomain-like"/>
    <property type="match status" value="1"/>
</dbReference>
<gene>
    <name evidence="6" type="ORF">HYFRA_00012204</name>
</gene>
<dbReference type="GO" id="GO:0006325">
    <property type="term" value="P:chromatin organization"/>
    <property type="evidence" value="ECO:0007669"/>
    <property type="project" value="UniProtKB-ARBA"/>
</dbReference>
<protein>
    <recommendedName>
        <fullName evidence="5">Bromo domain-containing protein</fullName>
    </recommendedName>
</protein>
<dbReference type="InterPro" id="IPR036770">
    <property type="entry name" value="Ankyrin_rpt-contain_sf"/>
</dbReference>
<dbReference type="PANTHER" id="PTHR35391:SF7">
    <property type="entry name" value="C2H2-TYPE DOMAIN-CONTAINING PROTEIN"/>
    <property type="match status" value="1"/>
</dbReference>
<feature type="region of interest" description="Disordered" evidence="4">
    <location>
        <begin position="780"/>
        <end position="825"/>
    </location>
</feature>
<evidence type="ECO:0000256" key="2">
    <source>
        <dbReference type="PROSITE-ProRule" id="PRU00023"/>
    </source>
</evidence>
<feature type="repeat" description="ANK" evidence="2">
    <location>
        <begin position="906"/>
        <end position="938"/>
    </location>
</feature>
<accession>A0A9N9PUW8</accession>
<dbReference type="InterPro" id="IPR036427">
    <property type="entry name" value="Bromodomain-like_sf"/>
</dbReference>
<dbReference type="PROSITE" id="PS50014">
    <property type="entry name" value="BROMODOMAIN_2"/>
    <property type="match status" value="1"/>
</dbReference>
<dbReference type="SMART" id="SM00248">
    <property type="entry name" value="ANK"/>
    <property type="match status" value="5"/>
</dbReference>
<dbReference type="InterPro" id="IPR018359">
    <property type="entry name" value="Bromodomain_CS"/>
</dbReference>
<dbReference type="SUPFAM" id="SSF47370">
    <property type="entry name" value="Bromodomain"/>
    <property type="match status" value="1"/>
</dbReference>
<dbReference type="InterPro" id="IPR058925">
    <property type="entry name" value="zf-C2H2_AcuF"/>
</dbReference>
<feature type="region of interest" description="Disordered" evidence="4">
    <location>
        <begin position="516"/>
        <end position="540"/>
    </location>
</feature>
<dbReference type="PRINTS" id="PR00503">
    <property type="entry name" value="BROMODOMAIN"/>
</dbReference>
<evidence type="ECO:0000313" key="6">
    <source>
        <dbReference type="EMBL" id="CAG8956660.1"/>
    </source>
</evidence>
<dbReference type="CDD" id="cd05509">
    <property type="entry name" value="Bromo_gcn5_like"/>
    <property type="match status" value="1"/>
</dbReference>
<feature type="repeat" description="ANK" evidence="2">
    <location>
        <begin position="942"/>
        <end position="971"/>
    </location>
</feature>
<dbReference type="Proteomes" id="UP000696280">
    <property type="component" value="Unassembled WGS sequence"/>
</dbReference>
<dbReference type="EMBL" id="CAJVRL010000072">
    <property type="protein sequence ID" value="CAG8956660.1"/>
    <property type="molecule type" value="Genomic_DNA"/>
</dbReference>
<evidence type="ECO:0000259" key="5">
    <source>
        <dbReference type="PROSITE" id="PS50014"/>
    </source>
</evidence>
<dbReference type="SMART" id="SM00297">
    <property type="entry name" value="BROMO"/>
    <property type="match status" value="1"/>
</dbReference>
<dbReference type="Pfam" id="PF00439">
    <property type="entry name" value="Bromodomain"/>
    <property type="match status" value="1"/>
</dbReference>
<dbReference type="PROSITE" id="PS50297">
    <property type="entry name" value="ANK_REP_REGION"/>
    <property type="match status" value="3"/>
</dbReference>
<evidence type="ECO:0000313" key="7">
    <source>
        <dbReference type="Proteomes" id="UP000696280"/>
    </source>
</evidence>
<name>A0A9N9PUW8_9HELO</name>
<dbReference type="Pfam" id="PF12796">
    <property type="entry name" value="Ank_2"/>
    <property type="match status" value="2"/>
</dbReference>
<evidence type="ECO:0000256" key="3">
    <source>
        <dbReference type="PROSITE-ProRule" id="PRU00035"/>
    </source>
</evidence>
<feature type="domain" description="Bromo" evidence="5">
    <location>
        <begin position="570"/>
        <end position="640"/>
    </location>
</feature>
<dbReference type="Gene3D" id="1.25.40.20">
    <property type="entry name" value="Ankyrin repeat-containing domain"/>
    <property type="match status" value="1"/>
</dbReference>
<feature type="compositionally biased region" description="Acidic residues" evidence="4">
    <location>
        <begin position="518"/>
        <end position="531"/>
    </location>
</feature>
<evidence type="ECO:0000256" key="1">
    <source>
        <dbReference type="ARBA" id="ARBA00023117"/>
    </source>
</evidence>
<comment type="caution">
    <text evidence="6">The sequence shown here is derived from an EMBL/GenBank/DDBJ whole genome shotgun (WGS) entry which is preliminary data.</text>
</comment>
<feature type="repeat" description="ANK" evidence="2">
    <location>
        <begin position="972"/>
        <end position="1004"/>
    </location>
</feature>
<reference evidence="6" key="1">
    <citation type="submission" date="2021-07" db="EMBL/GenBank/DDBJ databases">
        <authorList>
            <person name="Durling M."/>
        </authorList>
    </citation>
    <scope>NUCLEOTIDE SEQUENCE</scope>
</reference>
<dbReference type="PROSITE" id="PS00633">
    <property type="entry name" value="BROMODOMAIN_1"/>
    <property type="match status" value="1"/>
</dbReference>
<feature type="compositionally biased region" description="Polar residues" evidence="4">
    <location>
        <begin position="8"/>
        <end position="21"/>
    </location>
</feature>
<keyword evidence="7" id="KW-1185">Reference proteome</keyword>
<dbReference type="Pfam" id="PF26082">
    <property type="entry name" value="zf-C2H2_AcuF"/>
    <property type="match status" value="1"/>
</dbReference>
<evidence type="ECO:0000256" key="4">
    <source>
        <dbReference type="SAM" id="MobiDB-lite"/>
    </source>
</evidence>
<organism evidence="6 7">
    <name type="scientific">Hymenoscyphus fraxineus</name>
    <dbReference type="NCBI Taxonomy" id="746836"/>
    <lineage>
        <taxon>Eukaryota</taxon>
        <taxon>Fungi</taxon>
        <taxon>Dikarya</taxon>
        <taxon>Ascomycota</taxon>
        <taxon>Pezizomycotina</taxon>
        <taxon>Leotiomycetes</taxon>
        <taxon>Helotiales</taxon>
        <taxon>Helotiaceae</taxon>
        <taxon>Hymenoscyphus</taxon>
    </lineage>
</organism>
<dbReference type="PROSITE" id="PS50088">
    <property type="entry name" value="ANK_REPEAT"/>
    <property type="match status" value="5"/>
</dbReference>
<keyword evidence="2" id="KW-0040">ANK repeat</keyword>
<proteinExistence type="predicted"/>
<dbReference type="AlphaFoldDB" id="A0A9N9PUW8"/>
<dbReference type="InterPro" id="IPR001487">
    <property type="entry name" value="Bromodomain"/>
</dbReference>
<dbReference type="SUPFAM" id="SSF48403">
    <property type="entry name" value="Ankyrin repeat"/>
    <property type="match status" value="1"/>
</dbReference>
<dbReference type="PANTHER" id="PTHR35391">
    <property type="entry name" value="C2H2-TYPE DOMAIN-CONTAINING PROTEIN-RELATED"/>
    <property type="match status" value="1"/>
</dbReference>
<feature type="region of interest" description="Disordered" evidence="4">
    <location>
        <begin position="1"/>
        <end position="28"/>
    </location>
</feature>
<feature type="repeat" description="ANK" evidence="2">
    <location>
        <begin position="1005"/>
        <end position="1037"/>
    </location>
</feature>
<feature type="repeat" description="ANK" evidence="2">
    <location>
        <begin position="873"/>
        <end position="905"/>
    </location>
</feature>